<protein>
    <recommendedName>
        <fullName evidence="2">HAT C-terminal dimerisation domain-containing protein</fullName>
    </recommendedName>
</protein>
<feature type="domain" description="HAT C-terminal dimerisation" evidence="2">
    <location>
        <begin position="480"/>
        <end position="534"/>
    </location>
</feature>
<dbReference type="InterPro" id="IPR008906">
    <property type="entry name" value="HATC_C_dom"/>
</dbReference>
<feature type="compositionally biased region" description="Acidic residues" evidence="1">
    <location>
        <begin position="632"/>
        <end position="645"/>
    </location>
</feature>
<dbReference type="InterPro" id="IPR012337">
    <property type="entry name" value="RNaseH-like_sf"/>
</dbReference>
<name>A0AAD6API2_9TELE</name>
<sequence>MENMFHTAYYVVKKEKPFTDFPDLVQLNSRTGSNMTNCYLSDKACLRFTIDIYNVEREQLLSDLKNAGYISVMIDGATDTGNIENEIVYVKFFNKERGVVQSFLGIEDVKHAHADGVLSAVQTVFEKAGLDNWKEKVVFLCADGAAVNLGKRNGVAAKLKEEIGHLLAIHCVAHRLELGLVDSIKENQRLKQLQEVLQYLHQQYHYSPKALRELRMLADAMEEKVLKPTNLKGSRWLPYIHKATQILCNSYAIFVAHFEDQVSPERTTRPSSAVMGRAKNILHYLKSHTNVQFMHFLLDTLDFLKALSLQFQQDSLTPGEAVQYIEACLNGLTELCLEPGEQQRKMLADAMNGTYRGVELKNTTTDTLATDRKKITDMLTKHIESRLGDLLSTESIVQQFSALDHNVWPKLDNSDESKEAFVLHGRANIESLCHHYQSILVREGTTVTEVLGEYRLYKIWARMRNGPLRDTLLEILQRGDLQTKFNNLGIFAQIYLTMAVSTAACERGFSCMKRVKSDWRSSLSTQNLTRLMFLTIEGPSLDTFDAKRAVLQWWQSGSRARHGEPETKHNDAQSSSDSENEERIETESENEEKETGIQNEETGIQNEETGIQNEETGIENEEIGSEDKETGIENEEAAIENEETGTEDKGMEGEDMDIEGRDGE</sequence>
<gene>
    <name evidence="3" type="ORF">JOQ06_016315</name>
</gene>
<dbReference type="PANTHER" id="PTHR46880:SF5">
    <property type="entry name" value="DUF4371 DOMAIN-CONTAINING PROTEIN"/>
    <property type="match status" value="1"/>
</dbReference>
<comment type="caution">
    <text evidence="3">The sequence shown here is derived from an EMBL/GenBank/DDBJ whole genome shotgun (WGS) entry which is preliminary data.</text>
</comment>
<proteinExistence type="predicted"/>
<feature type="compositionally biased region" description="Basic and acidic residues" evidence="1">
    <location>
        <begin position="561"/>
        <end position="571"/>
    </location>
</feature>
<evidence type="ECO:0000313" key="3">
    <source>
        <dbReference type="EMBL" id="KAJ4928524.1"/>
    </source>
</evidence>
<dbReference type="Proteomes" id="UP001219934">
    <property type="component" value="Unassembled WGS sequence"/>
</dbReference>
<reference evidence="3" key="1">
    <citation type="submission" date="2022-11" db="EMBL/GenBank/DDBJ databases">
        <title>Chromosome-level genome of Pogonophryne albipinna.</title>
        <authorList>
            <person name="Jo E."/>
        </authorList>
    </citation>
    <scope>NUCLEOTIDE SEQUENCE</scope>
    <source>
        <strain evidence="3">SGF0006</strain>
        <tissue evidence="3">Muscle</tissue>
    </source>
</reference>
<feature type="region of interest" description="Disordered" evidence="1">
    <location>
        <begin position="557"/>
        <end position="664"/>
    </location>
</feature>
<evidence type="ECO:0000256" key="1">
    <source>
        <dbReference type="SAM" id="MobiDB-lite"/>
    </source>
</evidence>
<dbReference type="Pfam" id="PF05699">
    <property type="entry name" value="Dimer_Tnp_hAT"/>
    <property type="match status" value="1"/>
</dbReference>
<dbReference type="GO" id="GO:0046983">
    <property type="term" value="F:protein dimerization activity"/>
    <property type="evidence" value="ECO:0007669"/>
    <property type="project" value="InterPro"/>
</dbReference>
<dbReference type="SUPFAM" id="SSF53098">
    <property type="entry name" value="Ribonuclease H-like"/>
    <property type="match status" value="1"/>
</dbReference>
<evidence type="ECO:0000259" key="2">
    <source>
        <dbReference type="Pfam" id="PF05699"/>
    </source>
</evidence>
<dbReference type="PANTHER" id="PTHR46880">
    <property type="entry name" value="RAS-ASSOCIATING DOMAIN-CONTAINING PROTEIN"/>
    <property type="match status" value="1"/>
</dbReference>
<feature type="compositionally biased region" description="Polar residues" evidence="1">
    <location>
        <begin position="596"/>
        <end position="609"/>
    </location>
</feature>
<organism evidence="3 4">
    <name type="scientific">Pogonophryne albipinna</name>
    <dbReference type="NCBI Taxonomy" id="1090488"/>
    <lineage>
        <taxon>Eukaryota</taxon>
        <taxon>Metazoa</taxon>
        <taxon>Chordata</taxon>
        <taxon>Craniata</taxon>
        <taxon>Vertebrata</taxon>
        <taxon>Euteleostomi</taxon>
        <taxon>Actinopterygii</taxon>
        <taxon>Neopterygii</taxon>
        <taxon>Teleostei</taxon>
        <taxon>Neoteleostei</taxon>
        <taxon>Acanthomorphata</taxon>
        <taxon>Eupercaria</taxon>
        <taxon>Perciformes</taxon>
        <taxon>Notothenioidei</taxon>
        <taxon>Pogonophryne</taxon>
    </lineage>
</organism>
<evidence type="ECO:0000313" key="4">
    <source>
        <dbReference type="Proteomes" id="UP001219934"/>
    </source>
</evidence>
<dbReference type="AlphaFoldDB" id="A0AAD6API2"/>
<accession>A0AAD6API2</accession>
<keyword evidence="4" id="KW-1185">Reference proteome</keyword>
<feature type="compositionally biased region" description="Basic and acidic residues" evidence="1">
    <location>
        <begin position="646"/>
        <end position="664"/>
    </location>
</feature>
<dbReference type="EMBL" id="JAPTMU010000018">
    <property type="protein sequence ID" value="KAJ4928524.1"/>
    <property type="molecule type" value="Genomic_DNA"/>
</dbReference>